<sequence length="302" mass="35065">MFPTCPCNGNNSHDTPDKYALNFNVIPKSFNIKKQDIINHIKKIDDPLLLQVSLYLTHHYQQGDANFAKCPIQNNRTTACQHLNKWLWHIKNIFTCSEKCTKKKELWKNHIDTLWDLLKINFTDTNNSSNTPWCKRYDDNIYIKTPVPESMQSAFEQNANNYCNSINTQSTLTCENNTSLSTTPVQVIAPSDCNSICSAESSERLFQQENPPTEIPNLNCSSDIKFYIALSSLFTFLGTLSILFLLYKFTPLKSWIIRISKSKNGIDRYINEETDEFLNTYENSDMPTKNRRNYLFYHSMED</sequence>
<dbReference type="AlphaFoldDB" id="A0A1A8X736"/>
<gene>
    <name evidence="2" type="ORF">POVCU1_059900</name>
</gene>
<evidence type="ECO:0000313" key="3">
    <source>
        <dbReference type="Proteomes" id="UP000078546"/>
    </source>
</evidence>
<dbReference type="Proteomes" id="UP000078546">
    <property type="component" value="Unassembled WGS sequence"/>
</dbReference>
<feature type="transmembrane region" description="Helical" evidence="1">
    <location>
        <begin position="226"/>
        <end position="247"/>
    </location>
</feature>
<protein>
    <submittedName>
        <fullName evidence="2">PIR Superfamily Protein</fullName>
    </submittedName>
</protein>
<dbReference type="EMBL" id="FLQV01001911">
    <property type="protein sequence ID" value="SBT00427.1"/>
    <property type="molecule type" value="Genomic_DNA"/>
</dbReference>
<keyword evidence="1" id="KW-1133">Transmembrane helix</keyword>
<keyword evidence="1" id="KW-0812">Transmembrane</keyword>
<reference evidence="3" key="1">
    <citation type="submission" date="2016-05" db="EMBL/GenBank/DDBJ databases">
        <authorList>
            <person name="Naeem Raeece"/>
        </authorList>
    </citation>
    <scope>NUCLEOTIDE SEQUENCE [LARGE SCALE GENOMIC DNA]</scope>
</reference>
<keyword evidence="1" id="KW-0472">Membrane</keyword>
<proteinExistence type="predicted"/>
<evidence type="ECO:0000313" key="2">
    <source>
        <dbReference type="EMBL" id="SBT00427.1"/>
    </source>
</evidence>
<organism evidence="2 3">
    <name type="scientific">Plasmodium ovale curtisi</name>
    <dbReference type="NCBI Taxonomy" id="864141"/>
    <lineage>
        <taxon>Eukaryota</taxon>
        <taxon>Sar</taxon>
        <taxon>Alveolata</taxon>
        <taxon>Apicomplexa</taxon>
        <taxon>Aconoidasida</taxon>
        <taxon>Haemosporida</taxon>
        <taxon>Plasmodiidae</taxon>
        <taxon>Plasmodium</taxon>
        <taxon>Plasmodium (Plasmodium)</taxon>
    </lineage>
</organism>
<evidence type="ECO:0000256" key="1">
    <source>
        <dbReference type="SAM" id="Phobius"/>
    </source>
</evidence>
<accession>A0A1A8X736</accession>
<name>A0A1A8X736_PLAOA</name>